<reference evidence="1" key="1">
    <citation type="submission" date="2018-05" db="EMBL/GenBank/DDBJ databases">
        <authorList>
            <person name="Lanie J.A."/>
            <person name="Ng W.-L."/>
            <person name="Kazmierczak K.M."/>
            <person name="Andrzejewski T.M."/>
            <person name="Davidsen T.M."/>
            <person name="Wayne K.J."/>
            <person name="Tettelin H."/>
            <person name="Glass J.I."/>
            <person name="Rusch D."/>
            <person name="Podicherti R."/>
            <person name="Tsui H.-C.T."/>
            <person name="Winkler M.E."/>
        </authorList>
    </citation>
    <scope>NUCLEOTIDE SEQUENCE</scope>
</reference>
<dbReference type="SUPFAM" id="SSF100950">
    <property type="entry name" value="NagB/RpiA/CoA transferase-like"/>
    <property type="match status" value="1"/>
</dbReference>
<proteinExistence type="predicted"/>
<accession>A0A382P915</accession>
<organism evidence="1">
    <name type="scientific">marine metagenome</name>
    <dbReference type="NCBI Taxonomy" id="408172"/>
    <lineage>
        <taxon>unclassified sequences</taxon>
        <taxon>metagenomes</taxon>
        <taxon>ecological metagenomes</taxon>
    </lineage>
</organism>
<dbReference type="AlphaFoldDB" id="A0A382P915"/>
<dbReference type="PANTHER" id="PTHR42892">
    <property type="entry name" value="GLUCOSAMINE-6-PHOSPHATE DEAMINASE-LIKE PROTEIN BT_0258-RELATED"/>
    <property type="match status" value="1"/>
</dbReference>
<feature type="non-terminal residue" evidence="1">
    <location>
        <position position="1"/>
    </location>
</feature>
<dbReference type="InterPro" id="IPR037171">
    <property type="entry name" value="NagB/RpiA_transferase-like"/>
</dbReference>
<protein>
    <submittedName>
        <fullName evidence="1">Uncharacterized protein</fullName>
    </submittedName>
</protein>
<sequence length="67" mass="6971">RCALSAGIGTIRESRRLVLLATGAKKADAIAAAVDGPFSEDCPASLLQDHPDCTFIVDRDAASKLSN</sequence>
<dbReference type="InterPro" id="IPR052960">
    <property type="entry name" value="GlcN6P_deaminase-like"/>
</dbReference>
<dbReference type="PANTHER" id="PTHR42892:SF1">
    <property type="entry name" value="GLUCOSAMINE-6-PHOSPHATE ISOMERASE"/>
    <property type="match status" value="1"/>
</dbReference>
<evidence type="ECO:0000313" key="1">
    <source>
        <dbReference type="EMBL" id="SVC69756.1"/>
    </source>
</evidence>
<dbReference type="EMBL" id="UINC01105657">
    <property type="protein sequence ID" value="SVC69756.1"/>
    <property type="molecule type" value="Genomic_DNA"/>
</dbReference>
<gene>
    <name evidence="1" type="ORF">METZ01_LOCUS322610</name>
</gene>
<name>A0A382P915_9ZZZZ</name>
<dbReference type="Gene3D" id="3.40.50.1360">
    <property type="match status" value="1"/>
</dbReference>